<dbReference type="STRING" id="218140.BPSY_1366"/>
<dbReference type="InterPro" id="IPR027417">
    <property type="entry name" value="P-loop_NTPase"/>
</dbReference>
<dbReference type="GO" id="GO:0005524">
    <property type="term" value="F:ATP binding"/>
    <property type="evidence" value="ECO:0007669"/>
    <property type="project" value="UniProtKB-KW"/>
</dbReference>
<dbReference type="PANTHER" id="PTHR42855:SF1">
    <property type="entry name" value="ABC TRANSPORTER DOMAIN-CONTAINING PROTEIN"/>
    <property type="match status" value="1"/>
</dbReference>
<dbReference type="SMART" id="SM00382">
    <property type="entry name" value="AAA"/>
    <property type="match status" value="2"/>
</dbReference>
<proteinExistence type="predicted"/>
<evidence type="ECO:0000313" key="4">
    <source>
        <dbReference type="EMBL" id="KFI82516.1"/>
    </source>
</evidence>
<dbReference type="GO" id="GO:0016887">
    <property type="term" value="F:ATP hydrolysis activity"/>
    <property type="evidence" value="ECO:0007669"/>
    <property type="project" value="InterPro"/>
</dbReference>
<keyword evidence="1" id="KW-0547">Nucleotide-binding</keyword>
<dbReference type="eggNOG" id="COG0488">
    <property type="taxonomic scope" value="Bacteria"/>
</dbReference>
<keyword evidence="5" id="KW-1185">Reference proteome</keyword>
<evidence type="ECO:0000256" key="2">
    <source>
        <dbReference type="ARBA" id="ARBA00022840"/>
    </source>
</evidence>
<evidence type="ECO:0000259" key="3">
    <source>
        <dbReference type="PROSITE" id="PS50893"/>
    </source>
</evidence>
<dbReference type="InterPro" id="IPR003439">
    <property type="entry name" value="ABC_transporter-like_ATP-bd"/>
</dbReference>
<dbReference type="Proteomes" id="UP000029050">
    <property type="component" value="Unassembled WGS sequence"/>
</dbReference>
<dbReference type="RefSeq" id="WP_051921786.1">
    <property type="nucleotide sequence ID" value="NZ_JGZI01000009.1"/>
</dbReference>
<dbReference type="InterPro" id="IPR003593">
    <property type="entry name" value="AAA+_ATPase"/>
</dbReference>
<dbReference type="PROSITE" id="PS00211">
    <property type="entry name" value="ABC_TRANSPORTER_1"/>
    <property type="match status" value="1"/>
</dbReference>
<dbReference type="CDD" id="cd03221">
    <property type="entry name" value="ABCF_EF-3"/>
    <property type="match status" value="1"/>
</dbReference>
<dbReference type="EC" id="3.6.3.30" evidence="4"/>
<accession>A0A087CGW6</accession>
<feature type="domain" description="ABC transporter" evidence="3">
    <location>
        <begin position="7"/>
        <end position="214"/>
    </location>
</feature>
<comment type="caution">
    <text evidence="4">The sequence shown here is derived from an EMBL/GenBank/DDBJ whole genome shotgun (WGS) entry which is preliminary data.</text>
</comment>
<dbReference type="InterPro" id="IPR017871">
    <property type="entry name" value="ABC_transporter-like_CS"/>
</dbReference>
<organism evidence="4 5">
    <name type="scientific">Bifidobacterium psychraerophilum</name>
    <dbReference type="NCBI Taxonomy" id="218140"/>
    <lineage>
        <taxon>Bacteria</taxon>
        <taxon>Bacillati</taxon>
        <taxon>Actinomycetota</taxon>
        <taxon>Actinomycetes</taxon>
        <taxon>Bifidobacteriales</taxon>
        <taxon>Bifidobacteriaceae</taxon>
        <taxon>Bifidobacterium</taxon>
    </lineage>
</organism>
<reference evidence="4 5" key="1">
    <citation type="submission" date="2014-03" db="EMBL/GenBank/DDBJ databases">
        <title>Genomics of Bifidobacteria.</title>
        <authorList>
            <person name="Ventura M."/>
            <person name="Milani C."/>
            <person name="Lugli G.A."/>
        </authorList>
    </citation>
    <scope>NUCLEOTIDE SEQUENCE [LARGE SCALE GENOMIC DNA]</scope>
    <source>
        <strain evidence="4 5">LMG 21775</strain>
    </source>
</reference>
<dbReference type="AlphaFoldDB" id="A0A087CGW6"/>
<evidence type="ECO:0000313" key="5">
    <source>
        <dbReference type="Proteomes" id="UP000029050"/>
    </source>
</evidence>
<dbReference type="SUPFAM" id="SSF52540">
    <property type="entry name" value="P-loop containing nucleoside triphosphate hydrolases"/>
    <property type="match status" value="2"/>
</dbReference>
<dbReference type="OrthoDB" id="3239744at2"/>
<name>A0A087CGW6_9BIFI</name>
<dbReference type="GeneID" id="98300572"/>
<dbReference type="EMBL" id="JGZI01000009">
    <property type="protein sequence ID" value="KFI82516.1"/>
    <property type="molecule type" value="Genomic_DNA"/>
</dbReference>
<evidence type="ECO:0000256" key="1">
    <source>
        <dbReference type="ARBA" id="ARBA00022741"/>
    </source>
</evidence>
<dbReference type="PANTHER" id="PTHR42855">
    <property type="entry name" value="ABC TRANSPORTER ATP-BINDING SUBUNIT"/>
    <property type="match status" value="1"/>
</dbReference>
<gene>
    <name evidence="4" type="ORF">BPSY_1366</name>
</gene>
<dbReference type="PROSITE" id="PS50893">
    <property type="entry name" value="ABC_TRANSPORTER_2"/>
    <property type="match status" value="1"/>
</dbReference>
<protein>
    <submittedName>
        <fullName evidence="4">ABC transporter</fullName>
        <ecNumber evidence="4">3.6.3.30</ecNumber>
    </submittedName>
</protein>
<dbReference type="Pfam" id="PF00005">
    <property type="entry name" value="ABC_tran"/>
    <property type="match status" value="2"/>
</dbReference>
<keyword evidence="4" id="KW-0378">Hydrolase</keyword>
<dbReference type="InterPro" id="IPR051309">
    <property type="entry name" value="ABCF_ATPase"/>
</dbReference>
<sequence>MSQQTVLTLNNLTVTQIGTSNTLFENVNATFPQGWTAVLGDNGIGKTTLIRVVMGDVLPYRGTIAPSPGKLVFGYCPQDNAVRPRNIEDFASDWSPTAIGIRDDLGIDESWLWRFESLSGGEQKRVQLACALALEPDVLIFDEPSNHVDEVTAQAIATAMRGFQGIGILISHDVALIDATVRQCLFMERKHLHGRNETVLTMRRGNYTQAAAQARLEGDAAVEELKQARRTAARLDAAKAHRVYEAAQSDAKRRGDRIDRKDHDALAKRRFAIVTGKDARAGAASARIDHQVRSAHEQMEGVATPSKRYDGDIWLDAEASHRKELLRLEEGLLPYAGTGHDEAPLADARGLLIPTLSVGPHDHIGISGPNGTGKSTLYRALLACVAEQQTPVRVLSISQISGRRESDLAVAALHDMPSQQRASVLGAMAQLNADPDRVLTGASPSPGELRKLLLCLGARDHPELIMMDEPTNHLDLHSKQALGKALASFPGAVIVISHDAYFLDLVATIRWKLDWSECGATLDLG</sequence>
<dbReference type="Gene3D" id="3.40.50.300">
    <property type="entry name" value="P-loop containing nucleotide triphosphate hydrolases"/>
    <property type="match status" value="2"/>
</dbReference>
<keyword evidence="2" id="KW-0067">ATP-binding</keyword>